<dbReference type="InterPro" id="IPR031981">
    <property type="entry name" value="MIEAP_C"/>
</dbReference>
<keyword evidence="1" id="KW-0175">Coiled coil</keyword>
<dbReference type="EMBL" id="CACVKT020008164">
    <property type="protein sequence ID" value="CAC5413587.1"/>
    <property type="molecule type" value="Genomic_DNA"/>
</dbReference>
<gene>
    <name evidence="3" type="ORF">MCOR_46466</name>
</gene>
<keyword evidence="4" id="KW-1185">Reference proteome</keyword>
<sequence length="323" mass="37634">MSAKRDKRTLADLHAEVLQLRKQRDGLYQQTQYDTAYIHQIHVDYRQLEEQLKTLKDHKSELEKTHNKTMKDLVHNQKEAIIVTLKEDVKRLQAERDDRDKQIADLKADKDDLQSKLGKVAGEKMLDKNPQIADLSDSRRPQKLVEMISILYDNKWTDAFEKSEDKGDEKNICIYLLGIFKTCWIFCKETCEKQSKILEQNLLLASENKDGLYALSPGSSKLLTEIRKRSAKELMPNLYEKFKSVKQDIKEDLQTYVESCLEVCWYSAINEPPMHYGFDAEEQADDFREYTQGGKTVDFVVWPAMYLCTNGPILYKGVAQYKN</sequence>
<dbReference type="OrthoDB" id="6087610at2759"/>
<organism evidence="3 4">
    <name type="scientific">Mytilus coruscus</name>
    <name type="common">Sea mussel</name>
    <dbReference type="NCBI Taxonomy" id="42192"/>
    <lineage>
        <taxon>Eukaryota</taxon>
        <taxon>Metazoa</taxon>
        <taxon>Spiralia</taxon>
        <taxon>Lophotrochozoa</taxon>
        <taxon>Mollusca</taxon>
        <taxon>Bivalvia</taxon>
        <taxon>Autobranchia</taxon>
        <taxon>Pteriomorphia</taxon>
        <taxon>Mytilida</taxon>
        <taxon>Mytiloidea</taxon>
        <taxon>Mytilidae</taxon>
        <taxon>Mytilinae</taxon>
        <taxon>Mytilus</taxon>
    </lineage>
</organism>
<evidence type="ECO:0000313" key="3">
    <source>
        <dbReference type="EMBL" id="CAC5413587.1"/>
    </source>
</evidence>
<dbReference type="AlphaFoldDB" id="A0A6J8DZQ6"/>
<reference evidence="3 4" key="1">
    <citation type="submission" date="2020-06" db="EMBL/GenBank/DDBJ databases">
        <authorList>
            <person name="Li R."/>
            <person name="Bekaert M."/>
        </authorList>
    </citation>
    <scope>NUCLEOTIDE SEQUENCE [LARGE SCALE GENOMIC DNA]</scope>
    <source>
        <strain evidence="4">wild</strain>
    </source>
</reference>
<dbReference type="Pfam" id="PF16026">
    <property type="entry name" value="MIEAP"/>
    <property type="match status" value="1"/>
</dbReference>
<name>A0A6J8DZQ6_MYTCO</name>
<protein>
    <recommendedName>
        <fullName evidence="2">Mitochondria-eating protein C-terminal domain-containing protein</fullName>
    </recommendedName>
</protein>
<evidence type="ECO:0000313" key="4">
    <source>
        <dbReference type="Proteomes" id="UP000507470"/>
    </source>
</evidence>
<feature type="coiled-coil region" evidence="1">
    <location>
        <begin position="3"/>
        <end position="123"/>
    </location>
</feature>
<accession>A0A6J8DZQ6</accession>
<dbReference type="Proteomes" id="UP000507470">
    <property type="component" value="Unassembled WGS sequence"/>
</dbReference>
<evidence type="ECO:0000256" key="1">
    <source>
        <dbReference type="SAM" id="Coils"/>
    </source>
</evidence>
<evidence type="ECO:0000259" key="2">
    <source>
        <dbReference type="Pfam" id="PF16026"/>
    </source>
</evidence>
<feature type="domain" description="Mitochondria-eating protein C-terminal" evidence="2">
    <location>
        <begin position="140"/>
        <end position="319"/>
    </location>
</feature>
<proteinExistence type="predicted"/>